<evidence type="ECO:0000256" key="8">
    <source>
        <dbReference type="RuleBase" id="RU361193"/>
    </source>
</evidence>
<accession>A0A6A5DK56</accession>
<comment type="subcellular location">
    <subcellularLocation>
        <location evidence="1">Endoplasmic reticulum</location>
    </subcellularLocation>
</comment>
<dbReference type="GO" id="GO:0044322">
    <property type="term" value="C:endoplasmic reticulum quality control compartment"/>
    <property type="evidence" value="ECO:0007669"/>
    <property type="project" value="GOC"/>
</dbReference>
<dbReference type="CTD" id="24591893"/>
<reference evidence="9" key="2">
    <citation type="journal article" date="2019" name="Gigascience">
        <title>High-quality Schistosoma haematobium genome achieved by single-molecule and long-range sequencing.</title>
        <authorList>
            <person name="Stroehlein A.J."/>
            <person name="Korhonen P.K."/>
            <person name="Chong T.M."/>
            <person name="Lim Y.L."/>
            <person name="Chan K.G."/>
            <person name="Webster B."/>
            <person name="Rollinson D."/>
            <person name="Brindley P.J."/>
            <person name="Gasser R.B."/>
            <person name="Young N.D."/>
        </authorList>
    </citation>
    <scope>NUCLEOTIDE SEQUENCE</scope>
</reference>
<dbReference type="AlphaFoldDB" id="A0A6A5DK56"/>
<dbReference type="InterPro" id="IPR036026">
    <property type="entry name" value="Seven-hairpin_glycosidases"/>
</dbReference>
<keyword evidence="10" id="KW-1185">Reference proteome</keyword>
<dbReference type="EMBL" id="AMPZ03000005">
    <property type="protein sequence ID" value="KAH9583579.1"/>
    <property type="molecule type" value="Genomic_DNA"/>
</dbReference>
<dbReference type="Pfam" id="PF01532">
    <property type="entry name" value="Glyco_hydro_47"/>
    <property type="match status" value="1"/>
</dbReference>
<sequence length="655" mass="73537">MIFLNLNTRPKVLTVQPSIIGKMFRISVVILLLAVTHSEVGFARNMENLKDRVRKIFYHAYDNYLKYAYPLDELRPLSCDGHDTWGSFSLTLVDALDTLVIMGNVTEFRRAARALLDHLDSEKNVNASVFETNIRVVGGLISAHLLSRRAGFEVEPSWPCSGPLLRQAEVFASKLLPAFDTPTGMPYGTVNFELGGVPKGETTVTCVAGIGTFILEFGALSRLTGDPRYEAVATRALKAMWKYRSSLGLLGNHIDVITGSWTARDATIGSGVDSYFEYLVKGAALFRLPELDSMFREYRLAIEKHIRHGDWNPMINKDKGGVTMAVFQSLEAFWPGLLALTGDIECARRHLIAYHEIWRKYGFLPEFYSLSDEKAYKGREAYPLRPELIESILYVYRATRDPALIDMGVDILTSIEVSARTPCGFATVSDVTKHTLEDRMESFFLAETTKYLYLLFDENNFIHQLPGEKTSLEGSRLPSGLQCYPESGGYIFNTEAHPIDPGALNCCFAPQLDEVEQASKVETLFSDSNHFKMLSNHEFDSDTNTYDQVTETDLLSTIDSVFSEHVQSQLGYSLSDSFARIINQSSSNCFNNAYFDSNLIVSWIELREIIKSSALETEKENDKFSFLDSTKTPLLTCPYPSFQNRFALSGLLTST</sequence>
<dbReference type="GO" id="GO:0005509">
    <property type="term" value="F:calcium ion binding"/>
    <property type="evidence" value="ECO:0007669"/>
    <property type="project" value="InterPro"/>
</dbReference>
<keyword evidence="7" id="KW-0106">Calcium</keyword>
<dbReference type="GO" id="GO:1904154">
    <property type="term" value="P:positive regulation of retrograde protein transport, ER to cytosol"/>
    <property type="evidence" value="ECO:0007669"/>
    <property type="project" value="UniProtKB-ARBA"/>
</dbReference>
<comment type="caution">
    <text evidence="9">The sequence shown here is derived from an EMBL/GenBank/DDBJ whole genome shotgun (WGS) entry which is preliminary data.</text>
</comment>
<feature type="active site" description="Proton donor" evidence="6">
    <location>
        <position position="131"/>
    </location>
</feature>
<dbReference type="InterPro" id="IPR001382">
    <property type="entry name" value="Glyco_hydro_47"/>
</dbReference>
<feature type="active site" evidence="6">
    <location>
        <position position="387"/>
    </location>
</feature>
<keyword evidence="7" id="KW-0479">Metal-binding</keyword>
<name>A0A6A5DK56_SCHHA</name>
<dbReference type="GO" id="GO:0005975">
    <property type="term" value="P:carbohydrate metabolic process"/>
    <property type="evidence" value="ECO:0007669"/>
    <property type="project" value="InterPro"/>
</dbReference>
<feature type="active site" evidence="6">
    <location>
        <position position="273"/>
    </location>
</feature>
<keyword evidence="8" id="KW-0326">Glycosidase</keyword>
<dbReference type="FunFam" id="1.50.10.10:FF:000015">
    <property type="entry name" value="alpha-1,2-Mannosidase"/>
    <property type="match status" value="1"/>
</dbReference>
<evidence type="ECO:0000256" key="4">
    <source>
        <dbReference type="ARBA" id="ARBA00023180"/>
    </source>
</evidence>
<dbReference type="RefSeq" id="XP_035589892.1">
    <property type="nucleotide sequence ID" value="XM_035732906.2"/>
</dbReference>
<evidence type="ECO:0000256" key="5">
    <source>
        <dbReference type="ARBA" id="ARBA00054385"/>
    </source>
</evidence>
<dbReference type="Proteomes" id="UP000471633">
    <property type="component" value="Unassembled WGS sequence"/>
</dbReference>
<dbReference type="EC" id="3.2.1.-" evidence="8"/>
<reference evidence="9" key="3">
    <citation type="submission" date="2021-06" db="EMBL/GenBank/DDBJ databases">
        <title>Chromosome-level genome assembly for S. haematobium.</title>
        <authorList>
            <person name="Stroehlein A.J."/>
        </authorList>
    </citation>
    <scope>NUCLEOTIDE SEQUENCE</scope>
</reference>
<dbReference type="GO" id="GO:0016020">
    <property type="term" value="C:membrane"/>
    <property type="evidence" value="ECO:0007669"/>
    <property type="project" value="InterPro"/>
</dbReference>
<evidence type="ECO:0000256" key="6">
    <source>
        <dbReference type="PIRSR" id="PIRSR601382-1"/>
    </source>
</evidence>
<evidence type="ECO:0000313" key="9">
    <source>
        <dbReference type="EMBL" id="KAH9583579.1"/>
    </source>
</evidence>
<dbReference type="GO" id="GO:0004571">
    <property type="term" value="F:mannosyl-oligosaccharide 1,2-alpha-mannosidase activity"/>
    <property type="evidence" value="ECO:0007669"/>
    <property type="project" value="InterPro"/>
</dbReference>
<keyword evidence="8" id="KW-0378">Hydrolase</keyword>
<proteinExistence type="inferred from homology"/>
<dbReference type="PANTHER" id="PTHR45679">
    <property type="entry name" value="ER DEGRADATION-ENHANCING ALPHA-MANNOSIDASE-LIKE PROTEIN 2"/>
    <property type="match status" value="1"/>
</dbReference>
<dbReference type="GeneID" id="24591893"/>
<evidence type="ECO:0000313" key="10">
    <source>
        <dbReference type="Proteomes" id="UP000471633"/>
    </source>
</evidence>
<keyword evidence="4" id="KW-0325">Glycoprotein</keyword>
<reference evidence="9" key="1">
    <citation type="journal article" date="2012" name="Nat. Genet.">
        <title>Whole-genome sequence of Schistosoma haematobium.</title>
        <authorList>
            <person name="Young N.D."/>
            <person name="Jex A.R."/>
            <person name="Li B."/>
            <person name="Liu S."/>
            <person name="Yang L."/>
            <person name="Xiong Z."/>
            <person name="Li Y."/>
            <person name="Cantacessi C."/>
            <person name="Hall R.S."/>
            <person name="Xu X."/>
            <person name="Chen F."/>
            <person name="Wu X."/>
            <person name="Zerlotini A."/>
            <person name="Oliveira G."/>
            <person name="Hofmann A."/>
            <person name="Zhang G."/>
            <person name="Fang X."/>
            <person name="Kang Y."/>
            <person name="Campbell B.E."/>
            <person name="Loukas A."/>
            <person name="Ranganathan S."/>
            <person name="Rollinson D."/>
            <person name="Rinaldi G."/>
            <person name="Brindley P.J."/>
            <person name="Yang H."/>
            <person name="Wang J."/>
            <person name="Wang J."/>
            <person name="Gasser R.B."/>
        </authorList>
    </citation>
    <scope>NUCLEOTIDE SEQUENCE</scope>
</reference>
<dbReference type="SUPFAM" id="SSF48225">
    <property type="entry name" value="Seven-hairpin glycosidases"/>
    <property type="match status" value="1"/>
</dbReference>
<evidence type="ECO:0000256" key="2">
    <source>
        <dbReference type="ARBA" id="ARBA00007658"/>
    </source>
</evidence>
<dbReference type="KEGG" id="shx:MS3_00007936"/>
<dbReference type="InterPro" id="IPR044674">
    <property type="entry name" value="EDEM1/2/3"/>
</dbReference>
<dbReference type="PANTHER" id="PTHR45679:SF6">
    <property type="entry name" value="ER DEGRADATION-ENHANCING ALPHA-MANNOSIDASE-LIKE PROTEIN 2"/>
    <property type="match status" value="1"/>
</dbReference>
<keyword evidence="3" id="KW-0256">Endoplasmic reticulum</keyword>
<dbReference type="InterPro" id="IPR012341">
    <property type="entry name" value="6hp_glycosidase-like_sf"/>
</dbReference>
<evidence type="ECO:0000256" key="3">
    <source>
        <dbReference type="ARBA" id="ARBA00022824"/>
    </source>
</evidence>
<gene>
    <name evidence="9" type="primary">EDEM2_2</name>
    <name evidence="9" type="ORF">MS3_00007936</name>
</gene>
<comment type="function">
    <text evidence="5">Involved in the endoplasmic reticulum-associated degradation (ERAD) pathway that targets misfolded glycoproteins for degradation in an N-glycan-dependent manner. May initiate ERAD by promoting the first mannose trimming step of ERAD substrates, from Man9GlcNAc2 to Man8GlcNAc2. Seems to recognize and bind to exposed hydrophobic regions in target proteins.</text>
</comment>
<evidence type="ECO:0000256" key="1">
    <source>
        <dbReference type="ARBA" id="ARBA00004240"/>
    </source>
</evidence>
<comment type="cofactor">
    <cofactor evidence="7">
        <name>Ca(2+)</name>
        <dbReference type="ChEBI" id="CHEBI:29108"/>
    </cofactor>
</comment>
<evidence type="ECO:0000256" key="7">
    <source>
        <dbReference type="PIRSR" id="PIRSR601382-2"/>
    </source>
</evidence>
<reference evidence="9" key="4">
    <citation type="journal article" date="2022" name="PLoS Pathog.">
        <title>Chromosome-level genome of Schistosoma haematobium underpins genome-wide explorations of molecular variation.</title>
        <authorList>
            <person name="Stroehlein A.J."/>
            <person name="Korhonen P.K."/>
            <person name="Lee V.V."/>
            <person name="Ralph S.A."/>
            <person name="Mentink-Kane M."/>
            <person name="You H."/>
            <person name="McManus D.P."/>
            <person name="Tchuente L.T."/>
            <person name="Stothard J.R."/>
            <person name="Kaur P."/>
            <person name="Dudchenko O."/>
            <person name="Aiden E.L."/>
            <person name="Yang B."/>
            <person name="Yang H."/>
            <person name="Emery A.M."/>
            <person name="Webster B.L."/>
            <person name="Brindley P.J."/>
            <person name="Rollinson D."/>
            <person name="Chang B.C.H."/>
            <person name="Gasser R.B."/>
            <person name="Young N.D."/>
        </authorList>
    </citation>
    <scope>NUCLEOTIDE SEQUENCE</scope>
</reference>
<organism evidence="9 10">
    <name type="scientific">Schistosoma haematobium</name>
    <name type="common">Blood fluke</name>
    <dbReference type="NCBI Taxonomy" id="6185"/>
    <lineage>
        <taxon>Eukaryota</taxon>
        <taxon>Metazoa</taxon>
        <taxon>Spiralia</taxon>
        <taxon>Lophotrochozoa</taxon>
        <taxon>Platyhelminthes</taxon>
        <taxon>Trematoda</taxon>
        <taxon>Digenea</taxon>
        <taxon>Strigeidida</taxon>
        <taxon>Schistosomatoidea</taxon>
        <taxon>Schistosomatidae</taxon>
        <taxon>Schistosoma</taxon>
    </lineage>
</organism>
<dbReference type="Gene3D" id="1.50.10.10">
    <property type="match status" value="1"/>
</dbReference>
<protein>
    <recommendedName>
        <fullName evidence="8">alpha-1,2-Mannosidase</fullName>
        <ecNumber evidence="8">3.2.1.-</ecNumber>
    </recommendedName>
</protein>
<comment type="similarity">
    <text evidence="2 8">Belongs to the glycosyl hydrolase 47 family.</text>
</comment>
<dbReference type="GO" id="GO:1904380">
    <property type="term" value="P:endoplasmic reticulum mannose trimming"/>
    <property type="evidence" value="ECO:0007669"/>
    <property type="project" value="InterPro"/>
</dbReference>
<feature type="active site" description="Proton donor" evidence="6">
    <location>
        <position position="366"/>
    </location>
</feature>
<feature type="binding site" evidence="7">
    <location>
        <position position="494"/>
    </location>
    <ligand>
        <name>Ca(2+)</name>
        <dbReference type="ChEBI" id="CHEBI:29108"/>
    </ligand>
</feature>
<dbReference type="PRINTS" id="PR00747">
    <property type="entry name" value="GLYHDRLASE47"/>
</dbReference>